<evidence type="ECO:0000313" key="7">
    <source>
        <dbReference type="EMBL" id="HIS46260.1"/>
    </source>
</evidence>
<evidence type="ECO:0000313" key="8">
    <source>
        <dbReference type="Proteomes" id="UP000823927"/>
    </source>
</evidence>
<protein>
    <submittedName>
        <fullName evidence="7">Family 43 glycosylhydrolase</fullName>
    </submittedName>
</protein>
<reference evidence="7" key="1">
    <citation type="submission" date="2020-10" db="EMBL/GenBank/DDBJ databases">
        <authorList>
            <person name="Gilroy R."/>
        </authorList>
    </citation>
    <scope>NUCLEOTIDE SEQUENCE</scope>
    <source>
        <strain evidence="7">CHK178-757</strain>
    </source>
</reference>
<gene>
    <name evidence="7" type="ORF">IAB46_01655</name>
</gene>
<dbReference type="PANTHER" id="PTHR43301">
    <property type="entry name" value="ARABINAN ENDO-1,5-ALPHA-L-ARABINOSIDASE"/>
    <property type="match status" value="1"/>
</dbReference>
<organism evidence="7 8">
    <name type="scientific">Candidatus Scybalocola faecigallinarum</name>
    <dbReference type="NCBI Taxonomy" id="2840941"/>
    <lineage>
        <taxon>Bacteria</taxon>
        <taxon>Bacillati</taxon>
        <taxon>Bacillota</taxon>
        <taxon>Clostridia</taxon>
        <taxon>Lachnospirales</taxon>
        <taxon>Lachnospiraceae</taxon>
        <taxon>Lachnospiraceae incertae sedis</taxon>
        <taxon>Candidatus Scybalocola (ex Gilroy et al. 2021)</taxon>
    </lineage>
</organism>
<dbReference type="GO" id="GO:0004553">
    <property type="term" value="F:hydrolase activity, hydrolyzing O-glycosyl compounds"/>
    <property type="evidence" value="ECO:0007669"/>
    <property type="project" value="InterPro"/>
</dbReference>
<dbReference type="InterPro" id="IPR050727">
    <property type="entry name" value="GH43_arabinanases"/>
</dbReference>
<evidence type="ECO:0000256" key="2">
    <source>
        <dbReference type="ARBA" id="ARBA00009865"/>
    </source>
</evidence>
<keyword evidence="4 6" id="KW-0326">Glycosidase</keyword>
<sequence length="292" mass="33344">MKKEEINIRDPYVLVHDNKYYMYGTRAATCWGKADGFDVYVSEDLEEWSGPVEIFKRPEGFWADQNFWAPECIFYAGSFYLITTFGNGSRKGIQILKAYQPEGPFVPLTEDVVTPKDWTCIDGTVYMDSQGTPYLIFSHSFEDVPDGDMCMIELSRDLTRAVGDPAVLFSAKDAPWTKPVPFAKEEFHMDGDVYFTDGPTVYTTGDHRLIVIWSSWGDHGYSVGMAVSDSGDIKGPWRHLEKPLFPENGGHGMMFTDLHGEARYVLHYPNDFYKERPHFYRLKEAGDGLELE</sequence>
<evidence type="ECO:0000256" key="4">
    <source>
        <dbReference type="ARBA" id="ARBA00023295"/>
    </source>
</evidence>
<comment type="caution">
    <text evidence="7">The sequence shown here is derived from an EMBL/GenBank/DDBJ whole genome shotgun (WGS) entry which is preliminary data.</text>
</comment>
<dbReference type="SUPFAM" id="SSF75005">
    <property type="entry name" value="Arabinanase/levansucrase/invertase"/>
    <property type="match status" value="1"/>
</dbReference>
<dbReference type="EMBL" id="DVIT01000007">
    <property type="protein sequence ID" value="HIS46260.1"/>
    <property type="molecule type" value="Genomic_DNA"/>
</dbReference>
<reference evidence="7" key="2">
    <citation type="journal article" date="2021" name="PeerJ">
        <title>Extensive microbial diversity within the chicken gut microbiome revealed by metagenomics and culture.</title>
        <authorList>
            <person name="Gilroy R."/>
            <person name="Ravi A."/>
            <person name="Getino M."/>
            <person name="Pursley I."/>
            <person name="Horton D.L."/>
            <person name="Alikhan N.F."/>
            <person name="Baker D."/>
            <person name="Gharbi K."/>
            <person name="Hall N."/>
            <person name="Watson M."/>
            <person name="Adriaenssens E.M."/>
            <person name="Foster-Nyarko E."/>
            <person name="Jarju S."/>
            <person name="Secka A."/>
            <person name="Antonio M."/>
            <person name="Oren A."/>
            <person name="Chaudhuri R.R."/>
            <person name="La Ragione R."/>
            <person name="Hildebrand F."/>
            <person name="Pallen M.J."/>
        </authorList>
    </citation>
    <scope>NUCLEOTIDE SEQUENCE</scope>
    <source>
        <strain evidence="7">CHK178-757</strain>
    </source>
</reference>
<dbReference type="Pfam" id="PF04616">
    <property type="entry name" value="Glyco_hydro_43"/>
    <property type="match status" value="1"/>
</dbReference>
<dbReference type="InterPro" id="IPR023296">
    <property type="entry name" value="Glyco_hydro_beta-prop_sf"/>
</dbReference>
<name>A0A9D1JQE9_9FIRM</name>
<accession>A0A9D1JQE9</accession>
<dbReference type="Proteomes" id="UP000823927">
    <property type="component" value="Unassembled WGS sequence"/>
</dbReference>
<dbReference type="Gene3D" id="2.115.10.20">
    <property type="entry name" value="Glycosyl hydrolase domain, family 43"/>
    <property type="match status" value="1"/>
</dbReference>
<evidence type="ECO:0000256" key="6">
    <source>
        <dbReference type="RuleBase" id="RU361187"/>
    </source>
</evidence>
<comment type="pathway">
    <text evidence="1">Glycan metabolism; L-arabinan degradation.</text>
</comment>
<proteinExistence type="inferred from homology"/>
<comment type="similarity">
    <text evidence="2 6">Belongs to the glycosyl hydrolase 43 family.</text>
</comment>
<evidence type="ECO:0000256" key="5">
    <source>
        <dbReference type="PIRSR" id="PIRSR606710-2"/>
    </source>
</evidence>
<evidence type="ECO:0000256" key="1">
    <source>
        <dbReference type="ARBA" id="ARBA00004834"/>
    </source>
</evidence>
<dbReference type="CDD" id="cd08981">
    <property type="entry name" value="GH43_Bt1873-like"/>
    <property type="match status" value="1"/>
</dbReference>
<dbReference type="AlphaFoldDB" id="A0A9D1JQE9"/>
<evidence type="ECO:0000256" key="3">
    <source>
        <dbReference type="ARBA" id="ARBA00022801"/>
    </source>
</evidence>
<feature type="site" description="Important for catalytic activity, responsible for pKa modulation of the active site Glu and correct orientation of both the proton donor and substrate" evidence="5">
    <location>
        <position position="122"/>
    </location>
</feature>
<dbReference type="GO" id="GO:0005975">
    <property type="term" value="P:carbohydrate metabolic process"/>
    <property type="evidence" value="ECO:0007669"/>
    <property type="project" value="InterPro"/>
</dbReference>
<keyword evidence="3 6" id="KW-0378">Hydrolase</keyword>
<dbReference type="InterPro" id="IPR006710">
    <property type="entry name" value="Glyco_hydro_43"/>
</dbReference>
<dbReference type="PANTHER" id="PTHR43301:SF3">
    <property type="entry name" value="ARABINAN ENDO-1,5-ALPHA-L-ARABINOSIDASE A-RELATED"/>
    <property type="match status" value="1"/>
</dbReference>